<feature type="compositionally biased region" description="Pro residues" evidence="5">
    <location>
        <begin position="17"/>
        <end position="28"/>
    </location>
</feature>
<accession>A0A7W9UWY6</accession>
<comment type="subcellular location">
    <subcellularLocation>
        <location evidence="1">Cell membrane</location>
        <topology evidence="1">Multi-pass membrane protein</topology>
    </subcellularLocation>
</comment>
<feature type="compositionally biased region" description="Low complexity" evidence="5">
    <location>
        <begin position="29"/>
        <end position="48"/>
    </location>
</feature>
<protein>
    <submittedName>
        <fullName evidence="8">CP family cyanate transporter-like MFS transporter</fullName>
    </submittedName>
</protein>
<dbReference type="RefSeq" id="WP_246494121.1">
    <property type="nucleotide sequence ID" value="NZ_JACHJL010000001.1"/>
</dbReference>
<dbReference type="NCBIfam" id="TIGR00896">
    <property type="entry name" value="CynX"/>
    <property type="match status" value="1"/>
</dbReference>
<dbReference type="PROSITE" id="PS50850">
    <property type="entry name" value="MFS"/>
    <property type="match status" value="1"/>
</dbReference>
<dbReference type="GO" id="GO:0022857">
    <property type="term" value="F:transmembrane transporter activity"/>
    <property type="evidence" value="ECO:0007669"/>
    <property type="project" value="InterPro"/>
</dbReference>
<evidence type="ECO:0000256" key="3">
    <source>
        <dbReference type="ARBA" id="ARBA00022989"/>
    </source>
</evidence>
<dbReference type="InterPro" id="IPR004747">
    <property type="entry name" value="CynX-like"/>
</dbReference>
<keyword evidence="3 6" id="KW-1133">Transmembrane helix</keyword>
<keyword evidence="4 6" id="KW-0472">Membrane</keyword>
<dbReference type="AlphaFoldDB" id="A0A7W9UWY6"/>
<evidence type="ECO:0000256" key="1">
    <source>
        <dbReference type="ARBA" id="ARBA00004651"/>
    </source>
</evidence>
<dbReference type="EMBL" id="JACHJL010000001">
    <property type="protein sequence ID" value="MBB5933721.1"/>
    <property type="molecule type" value="Genomic_DNA"/>
</dbReference>
<reference evidence="8 9" key="1">
    <citation type="submission" date="2020-08" db="EMBL/GenBank/DDBJ databases">
        <title>Genomic Encyclopedia of Type Strains, Phase III (KMG-III): the genomes of soil and plant-associated and newly described type strains.</title>
        <authorList>
            <person name="Whitman W."/>
        </authorList>
    </citation>
    <scope>NUCLEOTIDE SEQUENCE [LARGE SCALE GENOMIC DNA]</scope>
    <source>
        <strain evidence="8 9">CECT 8305</strain>
    </source>
</reference>
<name>A0A7W9UWY6_9ACTN</name>
<dbReference type="InterPro" id="IPR020846">
    <property type="entry name" value="MFS_dom"/>
</dbReference>
<feature type="transmembrane region" description="Helical" evidence="6">
    <location>
        <begin position="209"/>
        <end position="228"/>
    </location>
</feature>
<evidence type="ECO:0000256" key="4">
    <source>
        <dbReference type="ARBA" id="ARBA00023136"/>
    </source>
</evidence>
<comment type="caution">
    <text evidence="8">The sequence shown here is derived from an EMBL/GenBank/DDBJ whole genome shotgun (WGS) entry which is preliminary data.</text>
</comment>
<dbReference type="SUPFAM" id="SSF103473">
    <property type="entry name" value="MFS general substrate transporter"/>
    <property type="match status" value="1"/>
</dbReference>
<feature type="transmembrane region" description="Helical" evidence="6">
    <location>
        <begin position="327"/>
        <end position="347"/>
    </location>
</feature>
<dbReference type="PANTHER" id="PTHR23523">
    <property type="match status" value="1"/>
</dbReference>
<feature type="transmembrane region" description="Helical" evidence="6">
    <location>
        <begin position="392"/>
        <end position="411"/>
    </location>
</feature>
<feature type="transmembrane region" description="Helical" evidence="6">
    <location>
        <begin position="240"/>
        <end position="259"/>
    </location>
</feature>
<dbReference type="Proteomes" id="UP000588098">
    <property type="component" value="Unassembled WGS sequence"/>
</dbReference>
<feature type="domain" description="Major facilitator superfamily (MFS) profile" evidence="7">
    <location>
        <begin position="83"/>
        <end position="510"/>
    </location>
</feature>
<proteinExistence type="predicted"/>
<feature type="transmembrane region" description="Helical" evidence="6">
    <location>
        <begin position="479"/>
        <end position="500"/>
    </location>
</feature>
<feature type="transmembrane region" description="Helical" evidence="6">
    <location>
        <begin position="113"/>
        <end position="137"/>
    </location>
</feature>
<evidence type="ECO:0000259" key="7">
    <source>
        <dbReference type="PROSITE" id="PS50850"/>
    </source>
</evidence>
<evidence type="ECO:0000313" key="9">
    <source>
        <dbReference type="Proteomes" id="UP000588098"/>
    </source>
</evidence>
<feature type="region of interest" description="Disordered" evidence="5">
    <location>
        <begin position="267"/>
        <end position="319"/>
    </location>
</feature>
<keyword evidence="2 6" id="KW-0812">Transmembrane</keyword>
<feature type="transmembrane region" description="Helical" evidence="6">
    <location>
        <begin position="450"/>
        <end position="473"/>
    </location>
</feature>
<feature type="transmembrane region" description="Helical" evidence="6">
    <location>
        <begin position="149"/>
        <end position="169"/>
    </location>
</feature>
<dbReference type="InterPro" id="IPR036259">
    <property type="entry name" value="MFS_trans_sf"/>
</dbReference>
<dbReference type="Pfam" id="PF07690">
    <property type="entry name" value="MFS_1"/>
    <property type="match status" value="1"/>
</dbReference>
<evidence type="ECO:0000256" key="2">
    <source>
        <dbReference type="ARBA" id="ARBA00022692"/>
    </source>
</evidence>
<feature type="transmembrane region" description="Helical" evidence="6">
    <location>
        <begin position="175"/>
        <end position="197"/>
    </location>
</feature>
<evidence type="ECO:0000256" key="6">
    <source>
        <dbReference type="SAM" id="Phobius"/>
    </source>
</evidence>
<evidence type="ECO:0000313" key="8">
    <source>
        <dbReference type="EMBL" id="MBB5933721.1"/>
    </source>
</evidence>
<dbReference type="InterPro" id="IPR011701">
    <property type="entry name" value="MFS"/>
</dbReference>
<feature type="transmembrane region" description="Helical" evidence="6">
    <location>
        <begin position="359"/>
        <end position="380"/>
    </location>
</feature>
<keyword evidence="9" id="KW-1185">Reference proteome</keyword>
<dbReference type="PANTHER" id="PTHR23523:SF2">
    <property type="entry name" value="2-NITROIMIDAZOLE TRANSPORTER"/>
    <property type="match status" value="1"/>
</dbReference>
<feature type="compositionally biased region" description="Low complexity" evidence="5">
    <location>
        <begin position="283"/>
        <end position="306"/>
    </location>
</feature>
<feature type="transmembrane region" description="Helical" evidence="6">
    <location>
        <begin position="417"/>
        <end position="438"/>
    </location>
</feature>
<dbReference type="CDD" id="cd17339">
    <property type="entry name" value="MFS_NIMT_CynX_like"/>
    <property type="match status" value="1"/>
</dbReference>
<organism evidence="8 9">
    <name type="scientific">Streptomyces zagrosensis</name>
    <dbReference type="NCBI Taxonomy" id="1042984"/>
    <lineage>
        <taxon>Bacteria</taxon>
        <taxon>Bacillati</taxon>
        <taxon>Actinomycetota</taxon>
        <taxon>Actinomycetes</taxon>
        <taxon>Kitasatosporales</taxon>
        <taxon>Streptomycetaceae</taxon>
        <taxon>Streptomyces</taxon>
    </lineage>
</organism>
<dbReference type="Gene3D" id="1.20.1250.20">
    <property type="entry name" value="MFS general substrate transporter like domains"/>
    <property type="match status" value="2"/>
</dbReference>
<dbReference type="InterPro" id="IPR052524">
    <property type="entry name" value="MFS_Cyanate_Porter"/>
</dbReference>
<feature type="transmembrane region" description="Helical" evidence="6">
    <location>
        <begin position="84"/>
        <end position="107"/>
    </location>
</feature>
<sequence>MADDDLPTSGNTAPRGEPAPAPGRPPAPTARGMQGAPATPGALGAAGTGVLTKHGTRAAAGADLERGAAADHAAQRGAPWQRRLLIAALILAALNLRPAITSLGALLEEVRDGLGMSGTTAGMLTSMPALCFAVFGLTAPRLARRWGPAAVVCAGLAAIGTGTLIRPFAGGTVGFLLASALALAGIAVSNILLPVIVKRRFPDRVGSMTGIYTMALALGTSVAAASTVPLTGALGDNWRIGLVLWATLAAVAVVPWLAVVRTERPARTGATPAPSEAGAARTPSDAPASPANPAAPVATGADAPAPQGALAGSAEPGSRRITRSPTAWSLAVFFGLQATGAYITMGWMPQIFRDAGVSASTAGVLLALTMALGVPLSFVLPQLASRLRHQGVLVVVLGSCGLVGYTGLWLAPAAGAWAWALLLGISNCAFSLALTMIGMRARSSAGVVRLSAFAQSVGYLISIPGPLLVGVLYQHTGGWDLPIILMAGLLIPQIAAGVLAGRDRTVEDEI</sequence>
<feature type="region of interest" description="Disordered" evidence="5">
    <location>
        <begin position="1"/>
        <end position="48"/>
    </location>
</feature>
<evidence type="ECO:0000256" key="5">
    <source>
        <dbReference type="SAM" id="MobiDB-lite"/>
    </source>
</evidence>
<dbReference type="GO" id="GO:0005886">
    <property type="term" value="C:plasma membrane"/>
    <property type="evidence" value="ECO:0007669"/>
    <property type="project" value="UniProtKB-SubCell"/>
</dbReference>
<gene>
    <name evidence="8" type="ORF">FHS42_000739</name>
</gene>